<gene>
    <name evidence="1" type="ORF">VP01_6029g1</name>
</gene>
<sequence length="54" mass="5895">FLASSASSCAVERTFSLAADFCSSGRGSLKPRTIEQCAQKIINTYSEFSEKQKN</sequence>
<dbReference type="AlphaFoldDB" id="A0A0L6UHD4"/>
<reference evidence="1 2" key="1">
    <citation type="submission" date="2015-08" db="EMBL/GenBank/DDBJ databases">
        <title>Next Generation Sequencing and Analysis of the Genome of Puccinia sorghi L Schw, the Causal Agent of Maize Common Rust.</title>
        <authorList>
            <person name="Rochi L."/>
            <person name="Burguener G."/>
            <person name="Darino M."/>
            <person name="Turjanski A."/>
            <person name="Kreff E."/>
            <person name="Dieguez M.J."/>
            <person name="Sacco F."/>
        </authorList>
    </citation>
    <scope>NUCLEOTIDE SEQUENCE [LARGE SCALE GENOMIC DNA]</scope>
    <source>
        <strain evidence="1 2">RO10H11247</strain>
    </source>
</reference>
<evidence type="ECO:0008006" key="3">
    <source>
        <dbReference type="Google" id="ProtNLM"/>
    </source>
</evidence>
<organism evidence="1 2">
    <name type="scientific">Puccinia sorghi</name>
    <dbReference type="NCBI Taxonomy" id="27349"/>
    <lineage>
        <taxon>Eukaryota</taxon>
        <taxon>Fungi</taxon>
        <taxon>Dikarya</taxon>
        <taxon>Basidiomycota</taxon>
        <taxon>Pucciniomycotina</taxon>
        <taxon>Pucciniomycetes</taxon>
        <taxon>Pucciniales</taxon>
        <taxon>Pucciniaceae</taxon>
        <taxon>Puccinia</taxon>
    </lineage>
</organism>
<evidence type="ECO:0000313" key="1">
    <source>
        <dbReference type="EMBL" id="KNZ47941.1"/>
    </source>
</evidence>
<proteinExistence type="predicted"/>
<comment type="caution">
    <text evidence="1">The sequence shown here is derived from an EMBL/GenBank/DDBJ whole genome shotgun (WGS) entry which is preliminary data.</text>
</comment>
<name>A0A0L6UHD4_9BASI</name>
<protein>
    <recommendedName>
        <fullName evidence="3">HAT C-terminal dimerisation domain-containing protein</fullName>
    </recommendedName>
</protein>
<dbReference type="OrthoDB" id="3264316at2759"/>
<accession>A0A0L6UHD4</accession>
<dbReference type="Proteomes" id="UP000037035">
    <property type="component" value="Unassembled WGS sequence"/>
</dbReference>
<dbReference type="VEuPathDB" id="FungiDB:VP01_6029g1"/>
<dbReference type="EMBL" id="LAVV01011307">
    <property type="protein sequence ID" value="KNZ47941.1"/>
    <property type="molecule type" value="Genomic_DNA"/>
</dbReference>
<keyword evidence="2" id="KW-1185">Reference proteome</keyword>
<evidence type="ECO:0000313" key="2">
    <source>
        <dbReference type="Proteomes" id="UP000037035"/>
    </source>
</evidence>
<feature type="non-terminal residue" evidence="1">
    <location>
        <position position="1"/>
    </location>
</feature>